<dbReference type="PANTHER" id="PTHR34830:SF1">
    <property type="entry name" value="GENE 12695-RELATED"/>
    <property type="match status" value="1"/>
</dbReference>
<evidence type="ECO:0000313" key="4">
    <source>
        <dbReference type="Proteomes" id="UP000826234"/>
    </source>
</evidence>
<reference evidence="3 4" key="1">
    <citation type="journal article" date="2022" name="Gigascience">
        <title>A chromosome-level genome assembly and annotation of the desert horned lizard, Phrynosoma platyrhinos, provides insight into chromosomal rearrangements among reptiles.</title>
        <authorList>
            <person name="Koochekian N."/>
            <person name="Ascanio A."/>
            <person name="Farleigh K."/>
            <person name="Card D.C."/>
            <person name="Schield D.R."/>
            <person name="Castoe T.A."/>
            <person name="Jezkova T."/>
        </authorList>
    </citation>
    <scope>NUCLEOTIDE SEQUENCE [LARGE SCALE GENOMIC DNA]</scope>
    <source>
        <strain evidence="3">NK-2021</strain>
    </source>
</reference>
<dbReference type="PANTHER" id="PTHR34830">
    <property type="entry name" value="SIMILAR TO HYPOTHETICAL PROTEIN MGC34837"/>
    <property type="match status" value="1"/>
</dbReference>
<dbReference type="InterPro" id="IPR048316">
    <property type="entry name" value="DUF5580_N"/>
</dbReference>
<evidence type="ECO:0000259" key="2">
    <source>
        <dbReference type="Pfam" id="PF17743"/>
    </source>
</evidence>
<feature type="region of interest" description="Disordered" evidence="1">
    <location>
        <begin position="1"/>
        <end position="66"/>
    </location>
</feature>
<evidence type="ECO:0000313" key="3">
    <source>
        <dbReference type="EMBL" id="KAH0618555.1"/>
    </source>
</evidence>
<dbReference type="Proteomes" id="UP000826234">
    <property type="component" value="Unassembled WGS sequence"/>
</dbReference>
<name>A0ABQ7SMK3_PHRPL</name>
<dbReference type="Pfam" id="PF17743">
    <property type="entry name" value="DUF5580"/>
    <property type="match status" value="1"/>
</dbReference>
<evidence type="ECO:0000256" key="1">
    <source>
        <dbReference type="SAM" id="MobiDB-lite"/>
    </source>
</evidence>
<dbReference type="InterPro" id="IPR040774">
    <property type="entry name" value="DUF5580"/>
</dbReference>
<protein>
    <recommendedName>
        <fullName evidence="2">DUF5580 domain-containing protein</fullName>
    </recommendedName>
</protein>
<comment type="caution">
    <text evidence="3">The sequence shown here is derived from an EMBL/GenBank/DDBJ whole genome shotgun (WGS) entry which is preliminary data.</text>
</comment>
<feature type="compositionally biased region" description="Basic and acidic residues" evidence="1">
    <location>
        <begin position="36"/>
        <end position="54"/>
    </location>
</feature>
<gene>
    <name evidence="3" type="ORF">JD844_017887</name>
</gene>
<feature type="compositionally biased region" description="Polar residues" evidence="1">
    <location>
        <begin position="1"/>
        <end position="30"/>
    </location>
</feature>
<dbReference type="EMBL" id="JAIPUX010005289">
    <property type="protein sequence ID" value="KAH0618555.1"/>
    <property type="molecule type" value="Genomic_DNA"/>
</dbReference>
<feature type="domain" description="DUF5580" evidence="2">
    <location>
        <begin position="118"/>
        <end position="206"/>
    </location>
</feature>
<sequence>MLQTLAPCNTRQTRGNAPSLNKPPCQQINYVLNDEQQNKGEKEEHKSKQGEMNDSRTLGSKGLKPGNMHCATAPSGDKSLSYIHTLKNTSIEPQTSRQHERQANIMEDSRETYEEKDSLLTVLKKELELHSLSLTKVDKLREECNILDPKVSGFLSQALLSYLLLKHEVPLQLPTVKLLFKKFSNANYPELVNYKKLFQFLRLVAESTMQQTHSLPEKTQHVKKQRKRFYFNFQHTLYCQ</sequence>
<organism evidence="3 4">
    <name type="scientific">Phrynosoma platyrhinos</name>
    <name type="common">Desert horned lizard</name>
    <dbReference type="NCBI Taxonomy" id="52577"/>
    <lineage>
        <taxon>Eukaryota</taxon>
        <taxon>Metazoa</taxon>
        <taxon>Chordata</taxon>
        <taxon>Craniata</taxon>
        <taxon>Vertebrata</taxon>
        <taxon>Euteleostomi</taxon>
        <taxon>Lepidosauria</taxon>
        <taxon>Squamata</taxon>
        <taxon>Bifurcata</taxon>
        <taxon>Unidentata</taxon>
        <taxon>Episquamata</taxon>
        <taxon>Toxicofera</taxon>
        <taxon>Iguania</taxon>
        <taxon>Phrynosomatidae</taxon>
        <taxon>Phrynosomatinae</taxon>
        <taxon>Phrynosoma</taxon>
    </lineage>
</organism>
<accession>A0ABQ7SMK3</accession>
<proteinExistence type="predicted"/>
<keyword evidence="4" id="KW-1185">Reference proteome</keyword>